<reference evidence="1" key="1">
    <citation type="journal article" date="2020" name="mSystems">
        <title>Genome- and Community-Level Interaction Insights into Carbon Utilization and Element Cycling Functions of Hydrothermarchaeota in Hydrothermal Sediment.</title>
        <authorList>
            <person name="Zhou Z."/>
            <person name="Liu Y."/>
            <person name="Xu W."/>
            <person name="Pan J."/>
            <person name="Luo Z.H."/>
            <person name="Li M."/>
        </authorList>
    </citation>
    <scope>NUCLEOTIDE SEQUENCE [LARGE SCALE GENOMIC DNA]</scope>
    <source>
        <strain evidence="1">SpSt-751</strain>
    </source>
</reference>
<dbReference type="SUPFAM" id="SSF56300">
    <property type="entry name" value="Metallo-dependent phosphatases"/>
    <property type="match status" value="1"/>
</dbReference>
<evidence type="ECO:0000313" key="1">
    <source>
        <dbReference type="EMBL" id="HGB30565.1"/>
    </source>
</evidence>
<dbReference type="EMBL" id="DTGA01000036">
    <property type="protein sequence ID" value="HGB30565.1"/>
    <property type="molecule type" value="Genomic_DNA"/>
</dbReference>
<dbReference type="AlphaFoldDB" id="A0A7C3WLN4"/>
<organism evidence="1">
    <name type="scientific">Dictyoglomus turgidum</name>
    <dbReference type="NCBI Taxonomy" id="513050"/>
    <lineage>
        <taxon>Bacteria</taxon>
        <taxon>Pseudomonadati</taxon>
        <taxon>Dictyoglomota</taxon>
        <taxon>Dictyoglomia</taxon>
        <taxon>Dictyoglomales</taxon>
        <taxon>Dictyoglomaceae</taxon>
        <taxon>Dictyoglomus</taxon>
    </lineage>
</organism>
<dbReference type="InterPro" id="IPR029052">
    <property type="entry name" value="Metallo-depent_PP-like"/>
</dbReference>
<gene>
    <name evidence="1" type="ORF">ENV35_01650</name>
</gene>
<name>A0A7C3WLN4_9BACT</name>
<comment type="caution">
    <text evidence="1">The sequence shown here is derived from an EMBL/GenBank/DDBJ whole genome shotgun (WGS) entry which is preliminary data.</text>
</comment>
<proteinExistence type="predicted"/>
<sequence>MTPPLVCPYCNNTSFVKRGFSVNKKQRYFCKVCGKTFSINETDFHPPSRKYLKELVSANKDVAEITSTVNERVLNEQDLIRVCNIDTSIWEIERWVCNKWEVGVKTPKDGVEIKPLYQVKAWLRRKKEEILLKNIKEEIKDEIKKFSLKYPKIFYKKHKEKYLLEIDMPDLHFGKLAWNEESGEDYDIKIAEEVALDSLSSLINQSSVYTIDRILFPVGNDYFNVNNKFNTTVHNTLQQEDTRYQKTFKKGRLLAIRMIDMLSTIAPVDVVIVPGNHDEERTFYLGDSLECWYHNNPNVTVDNRAVKRKYYLYGKNLIGFTHGYYEDLKKLPLLMSLEQPEWWAITKFREWQTGDKHHKKEIFTYLREDESQGVMVRVLRALSATDTWHYDKGFVGAQRAAEAFVRHFENGLIAQFLSVVSCEKYTTKKD</sequence>
<accession>A0A7C3WLN4</accession>
<protein>
    <submittedName>
        <fullName evidence="1">IS1 family transposase</fullName>
    </submittedName>
</protein>